<protein>
    <submittedName>
        <fullName evidence="1">Uncharacterized protein</fullName>
    </submittedName>
</protein>
<organism evidence="1 2">
    <name type="scientific">Lentzea miocenica</name>
    <dbReference type="NCBI Taxonomy" id="3095431"/>
    <lineage>
        <taxon>Bacteria</taxon>
        <taxon>Bacillati</taxon>
        <taxon>Actinomycetota</taxon>
        <taxon>Actinomycetes</taxon>
        <taxon>Pseudonocardiales</taxon>
        <taxon>Pseudonocardiaceae</taxon>
        <taxon>Lentzea</taxon>
    </lineage>
</organism>
<evidence type="ECO:0000313" key="2">
    <source>
        <dbReference type="Proteomes" id="UP001285521"/>
    </source>
</evidence>
<comment type="caution">
    <text evidence="1">The sequence shown here is derived from an EMBL/GenBank/DDBJ whole genome shotgun (WGS) entry which is preliminary data.</text>
</comment>
<name>A0ABU4T8C5_9PSEU</name>
<dbReference type="Proteomes" id="UP001285521">
    <property type="component" value="Unassembled WGS sequence"/>
</dbReference>
<sequence>MLPDLVWLKVHGEPGVDDLGLADNGTDLVVSQPVMDLFLADGFNSVGADGYDIASAEVWVRTAPADLP</sequence>
<evidence type="ECO:0000313" key="1">
    <source>
        <dbReference type="EMBL" id="MDX8034314.1"/>
    </source>
</evidence>
<gene>
    <name evidence="1" type="ORF">SK803_29200</name>
</gene>
<dbReference type="EMBL" id="JAXAVW010000026">
    <property type="protein sequence ID" value="MDX8034314.1"/>
    <property type="molecule type" value="Genomic_DNA"/>
</dbReference>
<reference evidence="1 2" key="1">
    <citation type="submission" date="2023-11" db="EMBL/GenBank/DDBJ databases">
        <title>Lentzea sokolovensis, sp. nov., Lentzea kristufkii, sp. nov., and Lentzea miocenensis, sp. nov., rare actinobacteria from Sokolov Coal Basin, Miocene lacustrine sediment, Czech Republic.</title>
        <authorList>
            <person name="Lara A."/>
            <person name="Kotroba L."/>
            <person name="Nouioui I."/>
            <person name="Neumann-Schaal M."/>
            <person name="Mast Y."/>
            <person name="Chronakova A."/>
        </authorList>
    </citation>
    <scope>NUCLEOTIDE SEQUENCE [LARGE SCALE GENOMIC DNA]</scope>
    <source>
        <strain evidence="1 2">BCCO 10_0856</strain>
    </source>
</reference>
<proteinExistence type="predicted"/>
<reference evidence="1 2" key="2">
    <citation type="submission" date="2023-11" db="EMBL/GenBank/DDBJ databases">
        <authorList>
            <person name="Lara A.C."/>
            <person name="Chronakova A."/>
        </authorList>
    </citation>
    <scope>NUCLEOTIDE SEQUENCE [LARGE SCALE GENOMIC DNA]</scope>
    <source>
        <strain evidence="1 2">BCCO 10_0856</strain>
    </source>
</reference>
<accession>A0ABU4T8C5</accession>
<dbReference type="RefSeq" id="WP_319969337.1">
    <property type="nucleotide sequence ID" value="NZ_JAXAVW010000026.1"/>
</dbReference>
<keyword evidence="2" id="KW-1185">Reference proteome</keyword>